<evidence type="ECO:0000256" key="6">
    <source>
        <dbReference type="SAM" id="MobiDB-lite"/>
    </source>
</evidence>
<dbReference type="PANTHER" id="PTHR12883">
    <property type="entry name" value="ADIPOCYTE-SPECIFIC PROTEIN 4-RELATED"/>
    <property type="match status" value="1"/>
</dbReference>
<gene>
    <name evidence="7" type="ORF">KGF57_001814</name>
</gene>
<feature type="region of interest" description="Disordered" evidence="6">
    <location>
        <begin position="540"/>
        <end position="575"/>
    </location>
</feature>
<keyword evidence="8" id="KW-1185">Reference proteome</keyword>
<dbReference type="PANTHER" id="PTHR12883:SF0">
    <property type="entry name" value="PAT COMPLEX SUBUNIT CCDC47"/>
    <property type="match status" value="1"/>
</dbReference>
<dbReference type="Pfam" id="PF12796">
    <property type="entry name" value="Ank_2"/>
    <property type="match status" value="1"/>
</dbReference>
<dbReference type="Proteomes" id="UP001204833">
    <property type="component" value="Unassembled WGS sequence"/>
</dbReference>
<evidence type="ECO:0000256" key="3">
    <source>
        <dbReference type="ARBA" id="ARBA00022989"/>
    </source>
</evidence>
<keyword evidence="5" id="KW-0040">ANK repeat</keyword>
<proteinExistence type="predicted"/>
<evidence type="ECO:0000313" key="7">
    <source>
        <dbReference type="EMBL" id="KAI5960882.1"/>
    </source>
</evidence>
<evidence type="ECO:0000256" key="4">
    <source>
        <dbReference type="ARBA" id="ARBA00023136"/>
    </source>
</evidence>
<dbReference type="InterPro" id="IPR036770">
    <property type="entry name" value="Ankyrin_rpt-contain_sf"/>
</dbReference>
<dbReference type="Gene3D" id="1.25.40.20">
    <property type="entry name" value="Ankyrin repeat-containing domain"/>
    <property type="match status" value="1"/>
</dbReference>
<keyword evidence="2" id="KW-0812">Transmembrane</keyword>
<dbReference type="GeneID" id="76149873"/>
<dbReference type="EMBL" id="JAIHNG010000083">
    <property type="protein sequence ID" value="KAI5960882.1"/>
    <property type="molecule type" value="Genomic_DNA"/>
</dbReference>
<dbReference type="InterPro" id="IPR012879">
    <property type="entry name" value="CCDC47"/>
</dbReference>
<dbReference type="GO" id="GO:0005509">
    <property type="term" value="F:calcium ion binding"/>
    <property type="evidence" value="ECO:0007669"/>
    <property type="project" value="InterPro"/>
</dbReference>
<dbReference type="GO" id="GO:0032469">
    <property type="term" value="P:endoplasmic reticulum calcium ion homeostasis"/>
    <property type="evidence" value="ECO:0007669"/>
    <property type="project" value="InterPro"/>
</dbReference>
<dbReference type="Pfam" id="PF07946">
    <property type="entry name" value="CCDC47"/>
    <property type="match status" value="1"/>
</dbReference>
<protein>
    <submittedName>
        <fullName evidence="7">Uncharacterized protein</fullName>
    </submittedName>
</protein>
<reference evidence="7 8" key="1">
    <citation type="journal article" date="2022" name="DNA Res.">
        <title>Genome analysis of five recently described species of the CUG-Ser clade uncovers Candida theae as a new hybrid lineage with pathogenic potential in the Candida parapsilosis species complex.</title>
        <authorList>
            <person name="Mixao V."/>
            <person name="Del Olmo V."/>
            <person name="Hegedusova E."/>
            <person name="Saus E."/>
            <person name="Pryszcz L."/>
            <person name="Cillingova A."/>
            <person name="Nosek J."/>
            <person name="Gabaldon T."/>
        </authorList>
    </citation>
    <scope>NUCLEOTIDE SEQUENCE [LARGE SCALE GENOMIC DNA]</scope>
    <source>
        <strain evidence="7 8">CBS 12239</strain>
    </source>
</reference>
<comment type="subcellular location">
    <subcellularLocation>
        <location evidence="1">Membrane</location>
        <topology evidence="1">Single-pass membrane protein</topology>
    </subcellularLocation>
</comment>
<evidence type="ECO:0000256" key="1">
    <source>
        <dbReference type="ARBA" id="ARBA00004167"/>
    </source>
</evidence>
<organism evidence="7 8">
    <name type="scientific">Candida theae</name>
    <dbReference type="NCBI Taxonomy" id="1198502"/>
    <lineage>
        <taxon>Eukaryota</taxon>
        <taxon>Fungi</taxon>
        <taxon>Dikarya</taxon>
        <taxon>Ascomycota</taxon>
        <taxon>Saccharomycotina</taxon>
        <taxon>Pichiomycetes</taxon>
        <taxon>Debaryomycetaceae</taxon>
        <taxon>Candida/Lodderomyces clade</taxon>
        <taxon>Candida</taxon>
    </lineage>
</organism>
<dbReference type="GO" id="GO:0005783">
    <property type="term" value="C:endoplasmic reticulum"/>
    <property type="evidence" value="ECO:0007669"/>
    <property type="project" value="InterPro"/>
</dbReference>
<dbReference type="RefSeq" id="XP_051609635.1">
    <property type="nucleotide sequence ID" value="XM_051751060.1"/>
</dbReference>
<dbReference type="SMART" id="SM00248">
    <property type="entry name" value="ANK"/>
    <property type="match status" value="2"/>
</dbReference>
<evidence type="ECO:0000313" key="8">
    <source>
        <dbReference type="Proteomes" id="UP001204833"/>
    </source>
</evidence>
<keyword evidence="4" id="KW-0472">Membrane</keyword>
<feature type="compositionally biased region" description="Basic and acidic residues" evidence="6">
    <location>
        <begin position="540"/>
        <end position="562"/>
    </location>
</feature>
<keyword evidence="3" id="KW-1133">Transmembrane helix</keyword>
<dbReference type="PROSITE" id="PS50297">
    <property type="entry name" value="ANK_REP_REGION"/>
    <property type="match status" value="1"/>
</dbReference>
<feature type="repeat" description="ANK" evidence="5">
    <location>
        <begin position="34"/>
        <end position="66"/>
    </location>
</feature>
<dbReference type="PROSITE" id="PS50088">
    <property type="entry name" value="ANK_REPEAT"/>
    <property type="match status" value="1"/>
</dbReference>
<name>A0AAD5BG50_9ASCO</name>
<dbReference type="InterPro" id="IPR002110">
    <property type="entry name" value="Ankyrin_rpt"/>
</dbReference>
<evidence type="ECO:0000256" key="5">
    <source>
        <dbReference type="PROSITE-ProRule" id="PRU00023"/>
    </source>
</evidence>
<comment type="caution">
    <text evidence="7">The sequence shown here is derived from an EMBL/GenBank/DDBJ whole genome shotgun (WGS) entry which is preliminary data.</text>
</comment>
<accession>A0AAD5BG50</accession>
<dbReference type="AlphaFoldDB" id="A0AAD5BG50"/>
<evidence type="ECO:0000256" key="2">
    <source>
        <dbReference type="ARBA" id="ARBA00022692"/>
    </source>
</evidence>
<sequence length="575" mass="65834">MVSNIWIAAADNQREEVEKCISSGGFTPNSKDPNGYTPIHAAVSYGHHDLIDYLIKNGGDINIQDNEGDTPLHHAEDVTTAKLLVEKYKADYRIKNNDGLTAADFIEEEDEFPEVANYLKSLVHDKPEDVSSDAAQANDFLASLPQPGTRDGREIKYSLQTEEQQHGDEQLSPEELEERRKKIEEILQSDNPEEGLRELIANAVHEGLEQRQQESDEEPSNKRRKVNQLTLEELNALTIWQRIQLKDWRVEFFTLGFTLVFVLLFKAGDLYNQSKVTKFLNNLKPTFSKQFFQFGVAPNKLYVKDSAENYSSYATGRLNIAKVDLKFVLAPRHNLFLWIMEVLISLFTSNVQAPEDTVEIVITPSGKYDNFISAIVSKLGMNDARKANYFLSLCRTTDSPNLPESFVYMSEAHELQDKLTTPELRQALTVGSASFIKFIAFTDQPEARPESLRAFLPDRRVIVRLSLVTGNSDLKVVSEVLDTVFNLVDKLSDQAITFKPETVKKVVKTRDFEVEKFKKLEQEVKNERLAEEQAKLKREERDKLRNLSREEQLKADKKAQEKKQKKLQKKQRVRM</sequence>
<feature type="compositionally biased region" description="Basic residues" evidence="6">
    <location>
        <begin position="563"/>
        <end position="575"/>
    </location>
</feature>
<dbReference type="GO" id="GO:0016020">
    <property type="term" value="C:membrane"/>
    <property type="evidence" value="ECO:0007669"/>
    <property type="project" value="UniProtKB-SubCell"/>
</dbReference>
<dbReference type="SUPFAM" id="SSF48403">
    <property type="entry name" value="Ankyrin repeat"/>
    <property type="match status" value="1"/>
</dbReference>